<reference evidence="10" key="1">
    <citation type="journal article" date="2019" name="Int. J. Syst. Evol. Microbiol.">
        <title>The Global Catalogue of Microorganisms (GCM) 10K type strain sequencing project: providing services to taxonomists for standard genome sequencing and annotation.</title>
        <authorList>
            <consortium name="The Broad Institute Genomics Platform"/>
            <consortium name="The Broad Institute Genome Sequencing Center for Infectious Disease"/>
            <person name="Wu L."/>
            <person name="Ma J."/>
        </authorList>
    </citation>
    <scope>NUCLEOTIDE SEQUENCE [LARGE SCALE GENOMIC DNA]</scope>
    <source>
        <strain evidence="10">CGMCC 1.7693</strain>
    </source>
</reference>
<dbReference type="Pfam" id="PF00005">
    <property type="entry name" value="ABC_tran"/>
    <property type="match status" value="1"/>
</dbReference>
<dbReference type="SUPFAM" id="SSF52540">
    <property type="entry name" value="P-loop containing nucleoside triphosphate hydrolases"/>
    <property type="match status" value="1"/>
</dbReference>
<keyword evidence="10" id="KW-1185">Reference proteome</keyword>
<feature type="domain" description="ABC transporter" evidence="8">
    <location>
        <begin position="6"/>
        <end position="257"/>
    </location>
</feature>
<keyword evidence="6 9" id="KW-0067">ATP-binding</keyword>
<comment type="similarity">
    <text evidence="2">Belongs to the ABC transporter superfamily.</text>
</comment>
<dbReference type="PANTHER" id="PTHR43297:SF2">
    <property type="entry name" value="DIPEPTIDE TRANSPORT ATP-BINDING PROTEIN DPPD"/>
    <property type="match status" value="1"/>
</dbReference>
<keyword evidence="4" id="KW-1003">Cell membrane</keyword>
<evidence type="ECO:0000256" key="2">
    <source>
        <dbReference type="ARBA" id="ARBA00005417"/>
    </source>
</evidence>
<dbReference type="InterPro" id="IPR013563">
    <property type="entry name" value="Oligopep_ABC_C"/>
</dbReference>
<evidence type="ECO:0000256" key="1">
    <source>
        <dbReference type="ARBA" id="ARBA00004202"/>
    </source>
</evidence>
<proteinExistence type="inferred from homology"/>
<organism evidence="9 10">
    <name type="scientific">Oceanobacillus neutriphilus</name>
    <dbReference type="NCBI Taxonomy" id="531815"/>
    <lineage>
        <taxon>Bacteria</taxon>
        <taxon>Bacillati</taxon>
        <taxon>Bacillota</taxon>
        <taxon>Bacilli</taxon>
        <taxon>Bacillales</taxon>
        <taxon>Bacillaceae</taxon>
        <taxon>Oceanobacillus</taxon>
    </lineage>
</organism>
<gene>
    <name evidence="9" type="ORF">GCM10011346_50170</name>
</gene>
<evidence type="ECO:0000256" key="6">
    <source>
        <dbReference type="ARBA" id="ARBA00022840"/>
    </source>
</evidence>
<dbReference type="PROSITE" id="PS00211">
    <property type="entry name" value="ABC_TRANSPORTER_1"/>
    <property type="match status" value="1"/>
</dbReference>
<evidence type="ECO:0000256" key="7">
    <source>
        <dbReference type="ARBA" id="ARBA00023136"/>
    </source>
</evidence>
<keyword evidence="5" id="KW-0547">Nucleotide-binding</keyword>
<evidence type="ECO:0000259" key="8">
    <source>
        <dbReference type="PROSITE" id="PS50893"/>
    </source>
</evidence>
<dbReference type="GO" id="GO:0005524">
    <property type="term" value="F:ATP binding"/>
    <property type="evidence" value="ECO:0007669"/>
    <property type="project" value="UniProtKB-KW"/>
</dbReference>
<evidence type="ECO:0000313" key="9">
    <source>
        <dbReference type="EMBL" id="GGP16785.1"/>
    </source>
</evidence>
<name>A0ABQ2P2T7_9BACI</name>
<dbReference type="PANTHER" id="PTHR43297">
    <property type="entry name" value="OLIGOPEPTIDE TRANSPORT ATP-BINDING PROTEIN APPD"/>
    <property type="match status" value="1"/>
</dbReference>
<evidence type="ECO:0000313" key="10">
    <source>
        <dbReference type="Proteomes" id="UP000641206"/>
    </source>
</evidence>
<protein>
    <submittedName>
        <fullName evidence="9">ABC transporter ATP-binding protein</fullName>
    </submittedName>
</protein>
<dbReference type="InterPro" id="IPR003439">
    <property type="entry name" value="ABC_transporter-like_ATP-bd"/>
</dbReference>
<comment type="subcellular location">
    <subcellularLocation>
        <location evidence="1">Cell membrane</location>
        <topology evidence="1">Peripheral membrane protein</topology>
    </subcellularLocation>
</comment>
<comment type="caution">
    <text evidence="9">The sequence shown here is derived from an EMBL/GenBank/DDBJ whole genome shotgun (WGS) entry which is preliminary data.</text>
</comment>
<keyword evidence="7" id="KW-0472">Membrane</keyword>
<dbReference type="RefSeq" id="WP_188738344.1">
    <property type="nucleotide sequence ID" value="NZ_BMLW01000022.1"/>
</dbReference>
<dbReference type="InterPro" id="IPR050388">
    <property type="entry name" value="ABC_Ni/Peptide_Import"/>
</dbReference>
<dbReference type="InterPro" id="IPR027417">
    <property type="entry name" value="P-loop_NTPase"/>
</dbReference>
<keyword evidence="3" id="KW-0813">Transport</keyword>
<dbReference type="EMBL" id="BMLW01000022">
    <property type="protein sequence ID" value="GGP16785.1"/>
    <property type="molecule type" value="Genomic_DNA"/>
</dbReference>
<dbReference type="NCBIfam" id="TIGR01727">
    <property type="entry name" value="oligo_HPY"/>
    <property type="match status" value="1"/>
</dbReference>
<evidence type="ECO:0000256" key="3">
    <source>
        <dbReference type="ARBA" id="ARBA00022448"/>
    </source>
</evidence>
<accession>A0ABQ2P2T7</accession>
<evidence type="ECO:0000256" key="4">
    <source>
        <dbReference type="ARBA" id="ARBA00022475"/>
    </source>
</evidence>
<dbReference type="PROSITE" id="PS50893">
    <property type="entry name" value="ABC_TRANSPORTER_2"/>
    <property type="match status" value="1"/>
</dbReference>
<evidence type="ECO:0000256" key="5">
    <source>
        <dbReference type="ARBA" id="ARBA00022741"/>
    </source>
</evidence>
<dbReference type="CDD" id="cd03257">
    <property type="entry name" value="ABC_NikE_OppD_transporters"/>
    <property type="match status" value="1"/>
</dbReference>
<sequence length="343" mass="37922">MSDMLLKVENLEVQFRSGSTLTKAVNGVSFSLNRKENIGIVGESGSGKSVTATSLLRLIPDPPGKITGGKIIFEDKDLLKLSDKAMRKIRGNEISMIFQDPSTSLNPVYTVGNQIVESIETHQHLNRKEAKEKAVHMLELVGIPEARKRFSMYPHEFSGGMRQRVMIAIALACNPKLLIADEPTTALDVTVQAQILNLMKDLQHSIDTSIIMITHDLGVIWESCDKVLVMYAGNVVESGTVQEIHDNPLHPYTWGLLDSQITESVSSEEELSTIPGSPPDLSLDISGCPFAARCPFAEEICLEKTPEMIEAAEGHFTACHFQTKEHRLDRKEAKVDDRSNIKS</sequence>
<dbReference type="InterPro" id="IPR017871">
    <property type="entry name" value="ABC_transporter-like_CS"/>
</dbReference>
<dbReference type="SMART" id="SM00382">
    <property type="entry name" value="AAA"/>
    <property type="match status" value="1"/>
</dbReference>
<dbReference type="Gene3D" id="3.40.50.300">
    <property type="entry name" value="P-loop containing nucleotide triphosphate hydrolases"/>
    <property type="match status" value="1"/>
</dbReference>
<dbReference type="InterPro" id="IPR003593">
    <property type="entry name" value="AAA+_ATPase"/>
</dbReference>
<dbReference type="Pfam" id="PF08352">
    <property type="entry name" value="oligo_HPY"/>
    <property type="match status" value="1"/>
</dbReference>
<dbReference type="Proteomes" id="UP000641206">
    <property type="component" value="Unassembled WGS sequence"/>
</dbReference>